<evidence type="ECO:0000259" key="1">
    <source>
        <dbReference type="Pfam" id="PF01261"/>
    </source>
</evidence>
<feature type="domain" description="Xylose isomerase-like TIM barrel" evidence="1">
    <location>
        <begin position="21"/>
        <end position="209"/>
    </location>
</feature>
<dbReference type="InterPro" id="IPR050312">
    <property type="entry name" value="IolE/XylAMocC-like"/>
</dbReference>
<dbReference type="PANTHER" id="PTHR12110">
    <property type="entry name" value="HYDROXYPYRUVATE ISOMERASE"/>
    <property type="match status" value="1"/>
</dbReference>
<dbReference type="InterPro" id="IPR013022">
    <property type="entry name" value="Xyl_isomerase-like_TIM-brl"/>
</dbReference>
<dbReference type="Gene3D" id="3.20.20.150">
    <property type="entry name" value="Divalent-metal-dependent TIM barrel enzymes"/>
    <property type="match status" value="1"/>
</dbReference>
<feature type="non-terminal residue" evidence="2">
    <location>
        <position position="1"/>
    </location>
</feature>
<evidence type="ECO:0000313" key="2">
    <source>
        <dbReference type="EMBL" id="SVD79636.1"/>
    </source>
</evidence>
<sequence>VSSIGVIHYNWPGYDLEGFARRASEIGYTSCELQIGDIWDEANDDDGRRAEQVRELFDSVGMNISAVAAGNDFIQAERSDWEAQVKRYRRVCEIITHTGTDIVRSDGGWNRGGLVDEGEWDGMMLEAFQECADFLEEFNVRIALDNHGVSTNDGDWQLSLIQRVGSSRLGVNLDTMNYRWYGHDLDKIDHFYEILAPHVFHTHMKDGTGSRENYKGA</sequence>
<dbReference type="SUPFAM" id="SSF51658">
    <property type="entry name" value="Xylose isomerase-like"/>
    <property type="match status" value="1"/>
</dbReference>
<accession>A0A382Y8J8</accession>
<dbReference type="Pfam" id="PF01261">
    <property type="entry name" value="AP_endonuc_2"/>
    <property type="match status" value="1"/>
</dbReference>
<reference evidence="2" key="1">
    <citation type="submission" date="2018-05" db="EMBL/GenBank/DDBJ databases">
        <authorList>
            <person name="Lanie J.A."/>
            <person name="Ng W.-L."/>
            <person name="Kazmierczak K.M."/>
            <person name="Andrzejewski T.M."/>
            <person name="Davidsen T.M."/>
            <person name="Wayne K.J."/>
            <person name="Tettelin H."/>
            <person name="Glass J.I."/>
            <person name="Rusch D."/>
            <person name="Podicherti R."/>
            <person name="Tsui H.-C.T."/>
            <person name="Winkler M.E."/>
        </authorList>
    </citation>
    <scope>NUCLEOTIDE SEQUENCE</scope>
</reference>
<proteinExistence type="predicted"/>
<dbReference type="AlphaFoldDB" id="A0A382Y8J8"/>
<dbReference type="EMBL" id="UINC01173828">
    <property type="protein sequence ID" value="SVD79636.1"/>
    <property type="molecule type" value="Genomic_DNA"/>
</dbReference>
<feature type="non-terminal residue" evidence="2">
    <location>
        <position position="217"/>
    </location>
</feature>
<protein>
    <recommendedName>
        <fullName evidence="1">Xylose isomerase-like TIM barrel domain-containing protein</fullName>
    </recommendedName>
</protein>
<dbReference type="InterPro" id="IPR036237">
    <property type="entry name" value="Xyl_isomerase-like_sf"/>
</dbReference>
<name>A0A382Y8J8_9ZZZZ</name>
<organism evidence="2">
    <name type="scientific">marine metagenome</name>
    <dbReference type="NCBI Taxonomy" id="408172"/>
    <lineage>
        <taxon>unclassified sequences</taxon>
        <taxon>metagenomes</taxon>
        <taxon>ecological metagenomes</taxon>
    </lineage>
</organism>
<gene>
    <name evidence="2" type="ORF">METZ01_LOCUS432490</name>
</gene>